<dbReference type="GO" id="GO:0005524">
    <property type="term" value="F:ATP binding"/>
    <property type="evidence" value="ECO:0007669"/>
    <property type="project" value="UniProtKB-KW"/>
</dbReference>
<keyword evidence="7 9" id="KW-0067">ATP-binding</keyword>
<reference evidence="10 11" key="1">
    <citation type="submission" date="2020-06" db="EMBL/GenBank/DDBJ databases">
        <title>Methanofollis fontis sp. nov., a methanogen isolated from marine sediments near a cold seep at Four-Way Closure Ridge offshore southwestern Taiwan.</title>
        <authorList>
            <person name="Chen S.-C."/>
            <person name="Teng N.-H."/>
            <person name="Lin Y.-S."/>
            <person name="Lai M.-C."/>
            <person name="Chen H.-H."/>
            <person name="Wang C.-C."/>
        </authorList>
    </citation>
    <scope>NUCLEOTIDE SEQUENCE [LARGE SCALE GENOMIC DNA]</scope>
    <source>
        <strain evidence="10 11">DSM 2702</strain>
    </source>
</reference>
<name>A0A7K4HKX8_9EURY</name>
<dbReference type="Gene3D" id="1.10.287.1080">
    <property type="entry name" value="MazG-like"/>
    <property type="match status" value="1"/>
</dbReference>
<sequence>MKDIEMIEELWTTINDRADHPSPDSYVSSVLTHRKGIDKSLEKFGEEATEFILAVKNGVDQRTIEEGADVLFHFMIALRAAGIEFEEILTELAARRK</sequence>
<dbReference type="GO" id="GO:0004636">
    <property type="term" value="F:phosphoribosyl-ATP diphosphatase activity"/>
    <property type="evidence" value="ECO:0007669"/>
    <property type="project" value="UniProtKB-UniRule"/>
</dbReference>
<dbReference type="SUPFAM" id="SSF101386">
    <property type="entry name" value="all-alpha NTP pyrophosphatases"/>
    <property type="match status" value="1"/>
</dbReference>
<evidence type="ECO:0000256" key="1">
    <source>
        <dbReference type="ARBA" id="ARBA00001460"/>
    </source>
</evidence>
<dbReference type="NCBIfam" id="TIGR03188">
    <property type="entry name" value="histidine_hisI"/>
    <property type="match status" value="1"/>
</dbReference>
<protein>
    <recommendedName>
        <fullName evidence="9">Phosphoribosyl-ATP pyrophosphatase</fullName>
        <shortName evidence="9">PRA-PH</shortName>
        <ecNumber evidence="9">3.6.1.31</ecNumber>
    </recommendedName>
</protein>
<comment type="pathway">
    <text evidence="2 9">Amino-acid biosynthesis; L-histidine biosynthesis; L-histidine from 5-phospho-alpha-D-ribose 1-diphosphate: step 2/9.</text>
</comment>
<keyword evidence="6 9" id="KW-0378">Hydrolase</keyword>
<gene>
    <name evidence="9 10" type="primary">hisE</name>
    <name evidence="10" type="ORF">HWN36_01030</name>
</gene>
<evidence type="ECO:0000256" key="7">
    <source>
        <dbReference type="ARBA" id="ARBA00022840"/>
    </source>
</evidence>
<dbReference type="InterPro" id="IPR021130">
    <property type="entry name" value="PRib-ATP_PPHydrolase-like"/>
</dbReference>
<dbReference type="AlphaFoldDB" id="A0A7K4HKX8"/>
<dbReference type="Pfam" id="PF01503">
    <property type="entry name" value="PRA-PH"/>
    <property type="match status" value="1"/>
</dbReference>
<dbReference type="PANTHER" id="PTHR42945:SF1">
    <property type="entry name" value="HISTIDINE BIOSYNTHESIS BIFUNCTIONAL PROTEIN HIS7"/>
    <property type="match status" value="1"/>
</dbReference>
<proteinExistence type="inferred from homology"/>
<dbReference type="RefSeq" id="WP_004037966.1">
    <property type="nucleotide sequence ID" value="NZ_JABXWR010000001.1"/>
</dbReference>
<keyword evidence="8 9" id="KW-0368">Histidine biosynthesis</keyword>
<evidence type="ECO:0000256" key="6">
    <source>
        <dbReference type="ARBA" id="ARBA00022801"/>
    </source>
</evidence>
<dbReference type="GO" id="GO:0005737">
    <property type="term" value="C:cytoplasm"/>
    <property type="evidence" value="ECO:0007669"/>
    <property type="project" value="UniProtKB-SubCell"/>
</dbReference>
<keyword evidence="3 9" id="KW-0963">Cytoplasm</keyword>
<dbReference type="InterPro" id="IPR008179">
    <property type="entry name" value="HisE"/>
</dbReference>
<comment type="similarity">
    <text evidence="9">Belongs to the PRA-PH family.</text>
</comment>
<evidence type="ECO:0000256" key="5">
    <source>
        <dbReference type="ARBA" id="ARBA00022741"/>
    </source>
</evidence>
<dbReference type="CDD" id="cd11534">
    <property type="entry name" value="NTP-PPase_HisIE_like"/>
    <property type="match status" value="1"/>
</dbReference>
<dbReference type="Proteomes" id="UP000570823">
    <property type="component" value="Unassembled WGS sequence"/>
</dbReference>
<comment type="caution">
    <text evidence="10">The sequence shown here is derived from an EMBL/GenBank/DDBJ whole genome shotgun (WGS) entry which is preliminary data.</text>
</comment>
<evidence type="ECO:0000256" key="2">
    <source>
        <dbReference type="ARBA" id="ARBA00005204"/>
    </source>
</evidence>
<accession>A0A7K4HKX8</accession>
<dbReference type="OrthoDB" id="39686at2157"/>
<evidence type="ECO:0000313" key="10">
    <source>
        <dbReference type="EMBL" id="NVO65934.1"/>
    </source>
</evidence>
<evidence type="ECO:0000256" key="4">
    <source>
        <dbReference type="ARBA" id="ARBA00022605"/>
    </source>
</evidence>
<dbReference type="EC" id="3.6.1.31" evidence="9"/>
<dbReference type="HAMAP" id="MF_01020">
    <property type="entry name" value="HisE"/>
    <property type="match status" value="1"/>
</dbReference>
<comment type="subcellular location">
    <subcellularLocation>
        <location evidence="9">Cytoplasm</location>
    </subcellularLocation>
</comment>
<organism evidence="10 11">
    <name type="scientific">Methanofollis tationis</name>
    <dbReference type="NCBI Taxonomy" id="81417"/>
    <lineage>
        <taxon>Archaea</taxon>
        <taxon>Methanobacteriati</taxon>
        <taxon>Methanobacteriota</taxon>
        <taxon>Stenosarchaea group</taxon>
        <taxon>Methanomicrobia</taxon>
        <taxon>Methanomicrobiales</taxon>
        <taxon>Methanomicrobiaceae</taxon>
        <taxon>Methanofollis</taxon>
    </lineage>
</organism>
<evidence type="ECO:0000256" key="3">
    <source>
        <dbReference type="ARBA" id="ARBA00022490"/>
    </source>
</evidence>
<dbReference type="EMBL" id="JABXWR010000001">
    <property type="protein sequence ID" value="NVO65934.1"/>
    <property type="molecule type" value="Genomic_DNA"/>
</dbReference>
<keyword evidence="4 9" id="KW-0028">Amino-acid biosynthesis</keyword>
<evidence type="ECO:0000256" key="8">
    <source>
        <dbReference type="ARBA" id="ARBA00023102"/>
    </source>
</evidence>
<keyword evidence="11" id="KW-1185">Reference proteome</keyword>
<evidence type="ECO:0000256" key="9">
    <source>
        <dbReference type="HAMAP-Rule" id="MF_01020"/>
    </source>
</evidence>
<dbReference type="GO" id="GO:0000105">
    <property type="term" value="P:L-histidine biosynthetic process"/>
    <property type="evidence" value="ECO:0007669"/>
    <property type="project" value="UniProtKB-UniRule"/>
</dbReference>
<keyword evidence="5 9" id="KW-0547">Nucleotide-binding</keyword>
<evidence type="ECO:0000313" key="11">
    <source>
        <dbReference type="Proteomes" id="UP000570823"/>
    </source>
</evidence>
<dbReference type="UniPathway" id="UPA00031">
    <property type="reaction ID" value="UER00007"/>
</dbReference>
<comment type="catalytic activity">
    <reaction evidence="1 9">
        <text>1-(5-phospho-beta-D-ribosyl)-ATP + H2O = 1-(5-phospho-beta-D-ribosyl)-5'-AMP + diphosphate + H(+)</text>
        <dbReference type="Rhea" id="RHEA:22828"/>
        <dbReference type="ChEBI" id="CHEBI:15377"/>
        <dbReference type="ChEBI" id="CHEBI:15378"/>
        <dbReference type="ChEBI" id="CHEBI:33019"/>
        <dbReference type="ChEBI" id="CHEBI:59457"/>
        <dbReference type="ChEBI" id="CHEBI:73183"/>
        <dbReference type="EC" id="3.6.1.31"/>
    </reaction>
</comment>
<dbReference type="PANTHER" id="PTHR42945">
    <property type="entry name" value="HISTIDINE BIOSYNTHESIS BIFUNCTIONAL PROTEIN"/>
    <property type="match status" value="1"/>
</dbReference>